<evidence type="ECO:0000313" key="4">
    <source>
        <dbReference type="Proteomes" id="UP001165060"/>
    </source>
</evidence>
<evidence type="ECO:0000256" key="1">
    <source>
        <dbReference type="ARBA" id="ARBA00023529"/>
    </source>
</evidence>
<evidence type="ECO:0000313" key="3">
    <source>
        <dbReference type="EMBL" id="GMI41048.1"/>
    </source>
</evidence>
<evidence type="ECO:0000256" key="2">
    <source>
        <dbReference type="ARBA" id="ARBA00023619"/>
    </source>
</evidence>
<dbReference type="InterPro" id="IPR036852">
    <property type="entry name" value="Peptidase_S8/S53_dom_sf"/>
</dbReference>
<protein>
    <recommendedName>
        <fullName evidence="2">subtilisin</fullName>
        <ecNumber evidence="2">3.4.21.62</ecNumber>
    </recommendedName>
</protein>
<reference evidence="3 4" key="1">
    <citation type="journal article" date="2023" name="Commun. Biol.">
        <title>Genome analysis of Parmales, the sister group of diatoms, reveals the evolutionary specialization of diatoms from phago-mixotrophs to photoautotrophs.</title>
        <authorList>
            <person name="Ban H."/>
            <person name="Sato S."/>
            <person name="Yoshikawa S."/>
            <person name="Yamada K."/>
            <person name="Nakamura Y."/>
            <person name="Ichinomiya M."/>
            <person name="Sato N."/>
            <person name="Blanc-Mathieu R."/>
            <person name="Endo H."/>
            <person name="Kuwata A."/>
            <person name="Ogata H."/>
        </authorList>
    </citation>
    <scope>NUCLEOTIDE SEQUENCE [LARGE SCALE GENOMIC DNA]</scope>
</reference>
<accession>A0ABQ6N5L0</accession>
<dbReference type="SUPFAM" id="SSF52743">
    <property type="entry name" value="Subtilisin-like"/>
    <property type="match status" value="1"/>
</dbReference>
<dbReference type="EMBL" id="BRYB01002197">
    <property type="protein sequence ID" value="GMI41048.1"/>
    <property type="molecule type" value="Genomic_DNA"/>
</dbReference>
<keyword evidence="4" id="KW-1185">Reference proteome</keyword>
<name>A0ABQ6N5L0_9STRA</name>
<dbReference type="EC" id="3.4.21.62" evidence="2"/>
<comment type="catalytic activity">
    <reaction evidence="1">
        <text>Hydrolysis of proteins with broad specificity for peptide bonds, and a preference for a large uncharged residue in P1. Hydrolyzes peptide amides.</text>
        <dbReference type="EC" id="3.4.21.62"/>
    </reaction>
</comment>
<organism evidence="3 4">
    <name type="scientific">Tetraparma gracilis</name>
    <dbReference type="NCBI Taxonomy" id="2962635"/>
    <lineage>
        <taxon>Eukaryota</taxon>
        <taxon>Sar</taxon>
        <taxon>Stramenopiles</taxon>
        <taxon>Ochrophyta</taxon>
        <taxon>Bolidophyceae</taxon>
        <taxon>Parmales</taxon>
        <taxon>Triparmaceae</taxon>
        <taxon>Tetraparma</taxon>
    </lineage>
</organism>
<sequence length="467" mass="49494">MSALHTERTCGLVVTFASALPPGPLPTASVTSTHAGLFATLSAAPSSSGGSGIELCVETSAEIDLQCYTTNVTAVVTVELSQPAVVVVDVLIQVGLTEWSHYGGPPTPASYLSKMAALHRKWDSRLSFGQNQTMVLFDAGWWNANEAAAEKPTNPPLPPVVVELNREAISQWKDRKSTGDPRTSSKLVAAFDPVNFENPDLGDTADFGHGENIFALVAGKPVFSRAGAASTIGLAFNANVALVRGFVGKDCHVEPDAEEYSKNARWTKEMLKWTIANRELLGITHVHISTIEGAMGEMGELEEYWIFDEELEELKEKGVTVVAPAGNNCAGGTRVNYPGAHPGIISVGVMQPPGAGGKGLKNPCYGDGLDLVIRSSAHTSSSSAYASAYFMMLQEAIEKWGVPWRGLGMGEALQDVVLAILRETGAAGEGGLGVAQIDAALDWLWERGDGWQGGVGEGWGGMNRIVE</sequence>
<proteinExistence type="predicted"/>
<comment type="caution">
    <text evidence="3">The sequence shown here is derived from an EMBL/GenBank/DDBJ whole genome shotgun (WGS) entry which is preliminary data.</text>
</comment>
<gene>
    <name evidence="3" type="ORF">TeGR_g1937</name>
</gene>
<dbReference type="Gene3D" id="3.40.50.200">
    <property type="entry name" value="Peptidase S8/S53 domain"/>
    <property type="match status" value="1"/>
</dbReference>
<dbReference type="Proteomes" id="UP001165060">
    <property type="component" value="Unassembled WGS sequence"/>
</dbReference>